<dbReference type="AlphaFoldDB" id="A0AAU9JIL1"/>
<dbReference type="SUPFAM" id="SSF57850">
    <property type="entry name" value="RING/U-box"/>
    <property type="match status" value="1"/>
</dbReference>
<evidence type="ECO:0000313" key="2">
    <source>
        <dbReference type="Proteomes" id="UP001162131"/>
    </source>
</evidence>
<dbReference type="EMBL" id="CAJZBQ010000038">
    <property type="protein sequence ID" value="CAG9325504.1"/>
    <property type="molecule type" value="Genomic_DNA"/>
</dbReference>
<evidence type="ECO:0000313" key="1">
    <source>
        <dbReference type="EMBL" id="CAG9325504.1"/>
    </source>
</evidence>
<dbReference type="Proteomes" id="UP001162131">
    <property type="component" value="Unassembled WGS sequence"/>
</dbReference>
<organism evidence="1 2">
    <name type="scientific">Blepharisma stoltei</name>
    <dbReference type="NCBI Taxonomy" id="1481888"/>
    <lineage>
        <taxon>Eukaryota</taxon>
        <taxon>Sar</taxon>
        <taxon>Alveolata</taxon>
        <taxon>Ciliophora</taxon>
        <taxon>Postciliodesmatophora</taxon>
        <taxon>Heterotrichea</taxon>
        <taxon>Heterotrichida</taxon>
        <taxon>Blepharismidae</taxon>
        <taxon>Blepharisma</taxon>
    </lineage>
</organism>
<proteinExistence type="predicted"/>
<accession>A0AAU9JIL1</accession>
<sequence length="146" mass="16959">MIQIKGWLRCPVCGIAINKVNGCQYVVCTSSKCRGRTYLCYECGQKMDFIHQRHECKIREELVRAIGQNDKHDRDDGNIYLGGLLHIRRDVRSPPPPPRNQILYIKPRKNYPWGKSPLQRKREPKPNLHGILPLMVEGKKLLKDKS</sequence>
<reference evidence="1" key="1">
    <citation type="submission" date="2021-09" db="EMBL/GenBank/DDBJ databases">
        <authorList>
            <consortium name="AG Swart"/>
            <person name="Singh M."/>
            <person name="Singh A."/>
            <person name="Seah K."/>
            <person name="Emmerich C."/>
        </authorList>
    </citation>
    <scope>NUCLEOTIDE SEQUENCE</scope>
    <source>
        <strain evidence="1">ATCC30299</strain>
    </source>
</reference>
<name>A0AAU9JIL1_9CILI</name>
<comment type="caution">
    <text evidence="1">The sequence shown here is derived from an EMBL/GenBank/DDBJ whole genome shotgun (WGS) entry which is preliminary data.</text>
</comment>
<gene>
    <name evidence="1" type="ORF">BSTOLATCC_MIC38757</name>
</gene>
<keyword evidence="2" id="KW-1185">Reference proteome</keyword>
<protein>
    <submittedName>
        <fullName evidence="1">Uncharacterized protein</fullName>
    </submittedName>
</protein>
<dbReference type="Gene3D" id="1.20.120.1750">
    <property type="match status" value="1"/>
</dbReference>